<evidence type="ECO:0000256" key="2">
    <source>
        <dbReference type="ARBA" id="ARBA00022723"/>
    </source>
</evidence>
<dbReference type="GO" id="GO:0003677">
    <property type="term" value="F:DNA binding"/>
    <property type="evidence" value="ECO:0007669"/>
    <property type="project" value="UniProtKB-KW"/>
</dbReference>
<dbReference type="NCBIfam" id="TIGR00287">
    <property type="entry name" value="cas1"/>
    <property type="match status" value="1"/>
</dbReference>
<evidence type="ECO:0000313" key="9">
    <source>
        <dbReference type="Proteomes" id="UP000019241"/>
    </source>
</evidence>
<sequence length="100" mass="12160">MCLDVSEIFKPLIGDRLIFSLLNKNSITEDDFEEKANFYYMKPNGQRKVLAAYDERLKETLRHRDLKRNVSYRRLIRLECYKIVKCLMEGEPYQGFKMWW</sequence>
<keyword evidence="7" id="KW-0238">DNA-binding</keyword>
<dbReference type="Proteomes" id="UP000019241">
    <property type="component" value="Unassembled WGS sequence"/>
</dbReference>
<name>W7DME1_9LIST</name>
<evidence type="ECO:0000256" key="1">
    <source>
        <dbReference type="ARBA" id="ARBA00022722"/>
    </source>
</evidence>
<keyword evidence="3" id="KW-0255">Endonuclease</keyword>
<gene>
    <name evidence="8" type="ORF">MCOL2_08386</name>
</gene>
<protein>
    <submittedName>
        <fullName evidence="8">CRISPR-associated protein cas1</fullName>
    </submittedName>
</protein>
<dbReference type="EMBL" id="AODM01000027">
    <property type="protein sequence ID" value="EUJ57890.1"/>
    <property type="molecule type" value="Genomic_DNA"/>
</dbReference>
<organism evidence="8 9">
    <name type="scientific">Listeria fleischmannii FSL S10-1203</name>
    <dbReference type="NCBI Taxonomy" id="1265822"/>
    <lineage>
        <taxon>Bacteria</taxon>
        <taxon>Bacillati</taxon>
        <taxon>Bacillota</taxon>
        <taxon>Bacilli</taxon>
        <taxon>Bacillales</taxon>
        <taxon>Listeriaceae</taxon>
        <taxon>Listeria</taxon>
    </lineage>
</organism>
<dbReference type="GO" id="GO:0004520">
    <property type="term" value="F:DNA endonuclease activity"/>
    <property type="evidence" value="ECO:0007669"/>
    <property type="project" value="InterPro"/>
</dbReference>
<evidence type="ECO:0000256" key="5">
    <source>
        <dbReference type="ARBA" id="ARBA00022842"/>
    </source>
</evidence>
<dbReference type="GO" id="GO:0046872">
    <property type="term" value="F:metal ion binding"/>
    <property type="evidence" value="ECO:0007669"/>
    <property type="project" value="UniProtKB-KW"/>
</dbReference>
<comment type="caution">
    <text evidence="8">The sequence shown here is derived from an EMBL/GenBank/DDBJ whole genome shotgun (WGS) entry which is preliminary data.</text>
</comment>
<evidence type="ECO:0000256" key="6">
    <source>
        <dbReference type="ARBA" id="ARBA00023118"/>
    </source>
</evidence>
<keyword evidence="1" id="KW-0540">Nuclease</keyword>
<evidence type="ECO:0000313" key="8">
    <source>
        <dbReference type="EMBL" id="EUJ57890.1"/>
    </source>
</evidence>
<dbReference type="InterPro" id="IPR019858">
    <property type="entry name" value="CRISPR-assoc_Cas1_HMARI/TNEAP"/>
</dbReference>
<reference evidence="8 9" key="1">
    <citation type="submission" date="2012-12" db="EMBL/GenBank/DDBJ databases">
        <title>Novel taxa of Listeriaceae from agricultural environments in the United States.</title>
        <authorList>
            <person name="den Bakker H.C."/>
            <person name="Allred A."/>
            <person name="Warchocki S."/>
            <person name="Wright E.M."/>
            <person name="Burrell A."/>
            <person name="Nightingale K.K."/>
            <person name="Kephart D."/>
            <person name="Wiedmann M."/>
        </authorList>
    </citation>
    <scope>NUCLEOTIDE SEQUENCE [LARGE SCALE GENOMIC DNA]</scope>
    <source>
        <strain evidence="8 9">FSL S10-1203</strain>
    </source>
</reference>
<dbReference type="InterPro" id="IPR002729">
    <property type="entry name" value="CRISPR-assoc_Cas1"/>
</dbReference>
<keyword evidence="2" id="KW-0479">Metal-binding</keyword>
<dbReference type="PANTHER" id="PTHR43219:SF1">
    <property type="entry name" value="CRISPR-ASSOCIATED ENDONUCLEASE CAS1"/>
    <property type="match status" value="1"/>
</dbReference>
<dbReference type="InterPro" id="IPR042206">
    <property type="entry name" value="CRISPR-assoc_Cas1_C"/>
</dbReference>
<dbReference type="GO" id="GO:0043571">
    <property type="term" value="P:maintenance of CRISPR repeat elements"/>
    <property type="evidence" value="ECO:0007669"/>
    <property type="project" value="InterPro"/>
</dbReference>
<dbReference type="GO" id="GO:0016787">
    <property type="term" value="F:hydrolase activity"/>
    <property type="evidence" value="ECO:0007669"/>
    <property type="project" value="UniProtKB-KW"/>
</dbReference>
<dbReference type="PANTHER" id="PTHR43219">
    <property type="entry name" value="CRISPR-ASSOCIATED ENDONUCLEASE CAS1"/>
    <property type="match status" value="1"/>
</dbReference>
<keyword evidence="5" id="KW-0460">Magnesium</keyword>
<keyword evidence="6" id="KW-0051">Antiviral defense</keyword>
<proteinExistence type="predicted"/>
<evidence type="ECO:0000256" key="7">
    <source>
        <dbReference type="ARBA" id="ARBA00023125"/>
    </source>
</evidence>
<evidence type="ECO:0000256" key="4">
    <source>
        <dbReference type="ARBA" id="ARBA00022801"/>
    </source>
</evidence>
<accession>W7DME1</accession>
<dbReference type="AlphaFoldDB" id="W7DME1"/>
<dbReference type="PATRIC" id="fig|1265822.4.peg.1711"/>
<dbReference type="GO" id="GO:0051607">
    <property type="term" value="P:defense response to virus"/>
    <property type="evidence" value="ECO:0007669"/>
    <property type="project" value="UniProtKB-KW"/>
</dbReference>
<dbReference type="Pfam" id="PF01867">
    <property type="entry name" value="Cas_Cas1"/>
    <property type="match status" value="1"/>
</dbReference>
<evidence type="ECO:0000256" key="3">
    <source>
        <dbReference type="ARBA" id="ARBA00022759"/>
    </source>
</evidence>
<keyword evidence="4" id="KW-0378">Hydrolase</keyword>
<dbReference type="Gene3D" id="1.20.120.920">
    <property type="entry name" value="CRISPR-associated endonuclease Cas1, C-terminal domain"/>
    <property type="match status" value="1"/>
</dbReference>